<evidence type="ECO:0000313" key="2">
    <source>
        <dbReference type="Proteomes" id="UP000003330"/>
    </source>
</evidence>
<reference evidence="1 2" key="1">
    <citation type="journal article" date="2014" name="Int. J. Syst. Evol. Microbiol.">
        <title>Phylogenomics and the dynamic genome evolution of the genus Streptococcus.</title>
        <authorList>
            <consortium name="The Broad Institute Genome Sequencing Platform"/>
            <person name="Richards V.P."/>
            <person name="Palmer S.R."/>
            <person name="Pavinski Bitar P.D."/>
            <person name="Qin X."/>
            <person name="Weinstock G.M."/>
            <person name="Highlander S.K."/>
            <person name="Town C.D."/>
            <person name="Burne R.A."/>
            <person name="Stanhope M.J."/>
        </authorList>
    </citation>
    <scope>NUCLEOTIDE SEQUENCE [LARGE SCALE GENOMIC DNA]</scope>
    <source>
        <strain evidence="1 2">707-05</strain>
    </source>
</reference>
<evidence type="ECO:0000313" key="1">
    <source>
        <dbReference type="EMBL" id="EHI70010.1"/>
    </source>
</evidence>
<protein>
    <submittedName>
        <fullName evidence="1">Uncharacterized protein</fullName>
    </submittedName>
</protein>
<accession>G5K223</accession>
<dbReference type="Proteomes" id="UP000003330">
    <property type="component" value="Unassembled WGS sequence"/>
</dbReference>
<dbReference type="Gene3D" id="3.40.570.10">
    <property type="entry name" value="Extracellular Endonuclease, subunit A"/>
    <property type="match status" value="1"/>
</dbReference>
<name>G5K223_9STRE</name>
<sequence>MSDKKPEDYLVDSIFAAREIPNELDKRGYMNYQYIEQEGIYKISCDFEQDYQSMKEIDYIFDPTKTLRQVRLSKSPTNRFYNDIILNRNWNTQYPYGHNNAVHRGHYIANKFKEYLVQSKHLDEQKVINFFGRGNVINVYPQSANSNCNSEMTGQLVFEQKVWEFLDKSELHEVFYEIENFIVEDKKSLGRRIKGLFIKNGKLDGDMEHFHVFIPNIYDETSNIPEPEVEDETMKS</sequence>
<dbReference type="InterPro" id="IPR044929">
    <property type="entry name" value="DNA/RNA_non-sp_Endonuclease_sf"/>
</dbReference>
<dbReference type="EMBL" id="AEUX02000005">
    <property type="protein sequence ID" value="EHI70010.1"/>
    <property type="molecule type" value="Genomic_DNA"/>
</dbReference>
<organism evidence="1 2">
    <name type="scientific">Streptococcus ictaluri 707-05</name>
    <dbReference type="NCBI Taxonomy" id="764299"/>
    <lineage>
        <taxon>Bacteria</taxon>
        <taxon>Bacillati</taxon>
        <taxon>Bacillota</taxon>
        <taxon>Bacilli</taxon>
        <taxon>Lactobacillales</taxon>
        <taxon>Streptococcaceae</taxon>
        <taxon>Streptococcus</taxon>
    </lineage>
</organism>
<proteinExistence type="predicted"/>
<dbReference type="STRING" id="764299.STRIC_2431"/>
<keyword evidence="2" id="KW-1185">Reference proteome</keyword>
<dbReference type="RefSeq" id="WP_008088123.1">
    <property type="nucleotide sequence ID" value="NZ_AEUX02000005.1"/>
</dbReference>
<comment type="caution">
    <text evidence="1">The sequence shown here is derived from an EMBL/GenBank/DDBJ whole genome shotgun (WGS) entry which is preliminary data.</text>
</comment>
<dbReference type="AlphaFoldDB" id="G5K223"/>
<dbReference type="OrthoDB" id="9976642at2"/>
<gene>
    <name evidence="1" type="ORF">STRIC_2431</name>
</gene>